<accession>A0A5M9JB21</accession>
<evidence type="ECO:0000256" key="5">
    <source>
        <dbReference type="ARBA" id="ARBA00023015"/>
    </source>
</evidence>
<keyword evidence="5" id="KW-0805">Transcription regulation</keyword>
<keyword evidence="2" id="KW-0479">Metal-binding</keyword>
<dbReference type="SMART" id="SM01090">
    <property type="entry name" value="Copper-fist"/>
    <property type="match status" value="1"/>
</dbReference>
<protein>
    <recommendedName>
        <fullName evidence="9">Copper-fist domain-containing protein</fullName>
    </recommendedName>
</protein>
<dbReference type="PROSITE" id="PS50073">
    <property type="entry name" value="COPPER_FIST_2"/>
    <property type="match status" value="1"/>
</dbReference>
<dbReference type="EMBL" id="VICG01000013">
    <property type="protein sequence ID" value="KAA8565967.1"/>
    <property type="molecule type" value="Genomic_DNA"/>
</dbReference>
<dbReference type="SUPFAM" id="SSF57879">
    <property type="entry name" value="Zinc domain conserved in yeast copper-regulated transcription factors"/>
    <property type="match status" value="1"/>
</dbReference>
<keyword evidence="11" id="KW-1185">Reference proteome</keyword>
<comment type="caution">
    <text evidence="10">The sequence shown here is derived from an EMBL/GenBank/DDBJ whole genome shotgun (WGS) entry which is preliminary data.</text>
</comment>
<evidence type="ECO:0000256" key="3">
    <source>
        <dbReference type="ARBA" id="ARBA00022833"/>
    </source>
</evidence>
<dbReference type="AlphaFoldDB" id="A0A5M9JB21"/>
<dbReference type="InterPro" id="IPR001083">
    <property type="entry name" value="Cu_fist_DNA-bd_dom"/>
</dbReference>
<dbReference type="GO" id="GO:0000978">
    <property type="term" value="F:RNA polymerase II cis-regulatory region sequence-specific DNA binding"/>
    <property type="evidence" value="ECO:0007669"/>
    <property type="project" value="TreeGrafter"/>
</dbReference>
<evidence type="ECO:0000259" key="9">
    <source>
        <dbReference type="PROSITE" id="PS50073"/>
    </source>
</evidence>
<dbReference type="GO" id="GO:0005507">
    <property type="term" value="F:copper ion binding"/>
    <property type="evidence" value="ECO:0007669"/>
    <property type="project" value="InterPro"/>
</dbReference>
<dbReference type="GO" id="GO:0000981">
    <property type="term" value="F:DNA-binding transcription factor activity, RNA polymerase II-specific"/>
    <property type="evidence" value="ECO:0007669"/>
    <property type="project" value="TreeGrafter"/>
</dbReference>
<dbReference type="InterPro" id="IPR051763">
    <property type="entry name" value="Copper_Homeo_Regul"/>
</dbReference>
<keyword evidence="4" id="KW-0186">Copper</keyword>
<dbReference type="Gene3D" id="3.90.430.10">
    <property type="entry name" value="Copper fist DNA-binding domain"/>
    <property type="match status" value="1"/>
</dbReference>
<proteinExistence type="predicted"/>
<evidence type="ECO:0000256" key="2">
    <source>
        <dbReference type="ARBA" id="ARBA00022723"/>
    </source>
</evidence>
<evidence type="ECO:0000256" key="4">
    <source>
        <dbReference type="ARBA" id="ARBA00023008"/>
    </source>
</evidence>
<dbReference type="Proteomes" id="UP000322873">
    <property type="component" value="Unassembled WGS sequence"/>
</dbReference>
<comment type="subcellular location">
    <subcellularLocation>
        <location evidence="1">Nucleus</location>
    </subcellularLocation>
</comment>
<evidence type="ECO:0000256" key="6">
    <source>
        <dbReference type="ARBA" id="ARBA00023163"/>
    </source>
</evidence>
<feature type="domain" description="Copper-fist" evidence="9">
    <location>
        <begin position="1"/>
        <end position="40"/>
    </location>
</feature>
<sequence length="318" mass="35447">MPIINEQKYSCEPCIRGHRATSCKHSDRLMVLVRKPGRPTQGCGHTFQTCYCRSFENIFSIGGVEESVPITTSLKSKLGVRKNKSKAPKGRSFQFQEVQGGLKRTTLSPSVSLPTLEHRKTDISNVSSEHMKTSVSKARPRGRCIHPPRKASASLSSSSSPANTNRNPNTCIRTPELQSATSNFLPPITSLLTHIQNQTRQPSHLSNSFPRHRAHHTPLPIPFSLPEHLLQHRFRAETLGYIDPSKSSLIENTMMSSDPSGIPKSTNSHVGRSVMDSMNVKTHHISDANPIQVRNLSTDTDRRSYFQRHNDTMAQGLK</sequence>
<evidence type="ECO:0000256" key="7">
    <source>
        <dbReference type="ARBA" id="ARBA00023242"/>
    </source>
</evidence>
<dbReference type="FunFam" id="3.90.430.10:FF:000001">
    <property type="entry name" value="Copper fist DNA-binding protein"/>
    <property type="match status" value="1"/>
</dbReference>
<name>A0A5M9JB21_MONFR</name>
<dbReference type="Pfam" id="PF00649">
    <property type="entry name" value="Copper-fist"/>
    <property type="match status" value="1"/>
</dbReference>
<dbReference type="VEuPathDB" id="FungiDB:MFRU_022g00510"/>
<gene>
    <name evidence="10" type="ORF">EYC84_009776</name>
</gene>
<evidence type="ECO:0000313" key="10">
    <source>
        <dbReference type="EMBL" id="KAA8565967.1"/>
    </source>
</evidence>
<evidence type="ECO:0000256" key="1">
    <source>
        <dbReference type="ARBA" id="ARBA00004123"/>
    </source>
</evidence>
<feature type="compositionally biased region" description="Basic residues" evidence="8">
    <location>
        <begin position="138"/>
        <end position="149"/>
    </location>
</feature>
<dbReference type="GO" id="GO:0005634">
    <property type="term" value="C:nucleus"/>
    <property type="evidence" value="ECO:0007669"/>
    <property type="project" value="UniProtKB-SubCell"/>
</dbReference>
<keyword evidence="3" id="KW-0862">Zinc</keyword>
<evidence type="ECO:0000313" key="11">
    <source>
        <dbReference type="Proteomes" id="UP000322873"/>
    </source>
</evidence>
<evidence type="ECO:0000256" key="8">
    <source>
        <dbReference type="SAM" id="MobiDB-lite"/>
    </source>
</evidence>
<dbReference type="GO" id="GO:0045944">
    <property type="term" value="P:positive regulation of transcription by RNA polymerase II"/>
    <property type="evidence" value="ECO:0007669"/>
    <property type="project" value="TreeGrafter"/>
</dbReference>
<dbReference type="GO" id="GO:0006879">
    <property type="term" value="P:intracellular iron ion homeostasis"/>
    <property type="evidence" value="ECO:0007669"/>
    <property type="project" value="TreeGrafter"/>
</dbReference>
<keyword evidence="7" id="KW-0539">Nucleus</keyword>
<dbReference type="GO" id="GO:0006878">
    <property type="term" value="P:intracellular copper ion homeostasis"/>
    <property type="evidence" value="ECO:0007669"/>
    <property type="project" value="TreeGrafter"/>
</dbReference>
<keyword evidence="6" id="KW-0804">Transcription</keyword>
<feature type="compositionally biased region" description="Polar residues" evidence="8">
    <location>
        <begin position="123"/>
        <end position="136"/>
    </location>
</feature>
<reference evidence="10 11" key="1">
    <citation type="submission" date="2019-06" db="EMBL/GenBank/DDBJ databases">
        <title>Genome Sequence of the Brown Rot Fungal Pathogen Monilinia fructicola.</title>
        <authorList>
            <person name="De Miccolis Angelini R.M."/>
            <person name="Landi L."/>
            <person name="Abate D."/>
            <person name="Pollastro S."/>
            <person name="Romanazzi G."/>
            <person name="Faretra F."/>
        </authorList>
    </citation>
    <scope>NUCLEOTIDE SEQUENCE [LARGE SCALE GENOMIC DNA]</scope>
    <source>
        <strain evidence="10 11">Mfrc123</strain>
    </source>
</reference>
<organism evidence="10 11">
    <name type="scientific">Monilinia fructicola</name>
    <name type="common">Brown rot fungus</name>
    <name type="synonym">Ciboria fructicola</name>
    <dbReference type="NCBI Taxonomy" id="38448"/>
    <lineage>
        <taxon>Eukaryota</taxon>
        <taxon>Fungi</taxon>
        <taxon>Dikarya</taxon>
        <taxon>Ascomycota</taxon>
        <taxon>Pezizomycotina</taxon>
        <taxon>Leotiomycetes</taxon>
        <taxon>Helotiales</taxon>
        <taxon>Sclerotiniaceae</taxon>
        <taxon>Monilinia</taxon>
    </lineage>
</organism>
<feature type="compositionally biased region" description="Low complexity" evidence="8">
    <location>
        <begin position="151"/>
        <end position="162"/>
    </location>
</feature>
<dbReference type="InterPro" id="IPR036395">
    <property type="entry name" value="Cu_fist_DNA-bd_dom_sf"/>
</dbReference>
<dbReference type="PRINTS" id="PR00617">
    <property type="entry name" value="COPPERFIST"/>
</dbReference>
<dbReference type="SMART" id="SM00412">
    <property type="entry name" value="Cu_FIST"/>
    <property type="match status" value="1"/>
</dbReference>
<feature type="compositionally biased region" description="Basic residues" evidence="8">
    <location>
        <begin position="78"/>
        <end position="89"/>
    </location>
</feature>
<feature type="region of interest" description="Disordered" evidence="8">
    <location>
        <begin position="77"/>
        <end position="167"/>
    </location>
</feature>
<dbReference type="PANTHER" id="PTHR28088:SF9">
    <property type="entry name" value="TRANSCRIPTION FACTOR GRISEA, PUTATIVE (AFU_ORTHOLOGUE AFUA_1G13190)-RELATED"/>
    <property type="match status" value="1"/>
</dbReference>
<dbReference type="PANTHER" id="PTHR28088">
    <property type="entry name" value="TRANSCRIPTIONAL ACTIVATOR HAA1-RELATED"/>
    <property type="match status" value="1"/>
</dbReference>